<dbReference type="EMBL" id="CAJVAP010000025">
    <property type="protein sequence ID" value="CAG7616806.1"/>
    <property type="molecule type" value="Genomic_DNA"/>
</dbReference>
<sequence length="483" mass="53266">MNTSREPRRQSRSALWLTAIAIGSALALGVSGCTPDTANLAKKAVGDEQSGFVGMAGDVEPVAITDTAPVSENEVPTLADKYEPMAALDMPKGKTDLTQGLNAGQKQALQSTQGVTETVDRLRIHLTIASPQVTISRFGETYGGKQRNCLDLPWSTINIPAGTTGESCTEITAGTWMSVEQTYRLPGTTDLLWIYVKNPLIGNPELQCNMFDPRTWKPVDIKKTKYTCDVRWMQHGYWTNPMPRVRVTAKNVVEVKDAKRAQQLLTENCSKKQPECDYTSTRQRVVSPPESEWTLLDTYTNCGPDRHESAEHKWAQAKTFQGAYTIGGAISGGYGNPAHDKVSAKIKASFKHIWKIENSYKAVVKQPVPYGKTNLFYAQLSYLELTGDFVITTKDNVYIITDTVYKLPLSDEYKDEDGNRFKFLEKHSMGADADCASIAKWVEEDHGHKKTVKSSKVQKLLNSGVIPSASDLLAAGATLETVE</sequence>
<comment type="caution">
    <text evidence="1">The sequence shown here is derived from an EMBL/GenBank/DDBJ whole genome shotgun (WGS) entry which is preliminary data.</text>
</comment>
<name>A0A916K158_9MICO</name>
<dbReference type="AlphaFoldDB" id="A0A916K158"/>
<organism evidence="1 2">
    <name type="scientific">Leucobacter soli</name>
    <dbReference type="NCBI Taxonomy" id="2812850"/>
    <lineage>
        <taxon>Bacteria</taxon>
        <taxon>Bacillati</taxon>
        <taxon>Actinomycetota</taxon>
        <taxon>Actinomycetes</taxon>
        <taxon>Micrococcales</taxon>
        <taxon>Microbacteriaceae</taxon>
        <taxon>Leucobacter</taxon>
    </lineage>
</organism>
<dbReference type="Proteomes" id="UP000693892">
    <property type="component" value="Unassembled WGS sequence"/>
</dbReference>
<evidence type="ECO:0000313" key="2">
    <source>
        <dbReference type="Proteomes" id="UP000693892"/>
    </source>
</evidence>
<accession>A0A916K158</accession>
<reference evidence="1" key="1">
    <citation type="submission" date="2021-06" db="EMBL/GenBank/DDBJ databases">
        <authorList>
            <person name="Criscuolo A."/>
        </authorList>
    </citation>
    <scope>NUCLEOTIDE SEQUENCE</scope>
    <source>
        <strain evidence="1">CIP111803</strain>
    </source>
</reference>
<protein>
    <submittedName>
        <fullName evidence="1">Uncharacterized protein</fullName>
    </submittedName>
</protein>
<dbReference type="RefSeq" id="WP_218115963.1">
    <property type="nucleotide sequence ID" value="NZ_CAJVAP010000025.1"/>
</dbReference>
<dbReference type="PROSITE" id="PS51257">
    <property type="entry name" value="PROKAR_LIPOPROTEIN"/>
    <property type="match status" value="1"/>
</dbReference>
<evidence type="ECO:0000313" key="1">
    <source>
        <dbReference type="EMBL" id="CAG7616806.1"/>
    </source>
</evidence>
<gene>
    <name evidence="1" type="ORF">LEUCIP111803_02027</name>
</gene>
<keyword evidence="2" id="KW-1185">Reference proteome</keyword>
<proteinExistence type="predicted"/>